<organism evidence="2 3">
    <name type="scientific">Nesidiocoris tenuis</name>
    <dbReference type="NCBI Taxonomy" id="355587"/>
    <lineage>
        <taxon>Eukaryota</taxon>
        <taxon>Metazoa</taxon>
        <taxon>Ecdysozoa</taxon>
        <taxon>Arthropoda</taxon>
        <taxon>Hexapoda</taxon>
        <taxon>Insecta</taxon>
        <taxon>Pterygota</taxon>
        <taxon>Neoptera</taxon>
        <taxon>Paraneoptera</taxon>
        <taxon>Hemiptera</taxon>
        <taxon>Heteroptera</taxon>
        <taxon>Panheteroptera</taxon>
        <taxon>Cimicomorpha</taxon>
        <taxon>Miridae</taxon>
        <taxon>Dicyphina</taxon>
        <taxon>Nesidiocoris</taxon>
    </lineage>
</organism>
<feature type="compositionally biased region" description="Basic and acidic residues" evidence="1">
    <location>
        <begin position="158"/>
        <end position="170"/>
    </location>
</feature>
<evidence type="ECO:0000256" key="1">
    <source>
        <dbReference type="SAM" id="MobiDB-lite"/>
    </source>
</evidence>
<feature type="compositionally biased region" description="Basic and acidic residues" evidence="1">
    <location>
        <begin position="136"/>
        <end position="147"/>
    </location>
</feature>
<feature type="compositionally biased region" description="Gly residues" evidence="1">
    <location>
        <begin position="148"/>
        <end position="157"/>
    </location>
</feature>
<feature type="region of interest" description="Disordered" evidence="1">
    <location>
        <begin position="136"/>
        <end position="177"/>
    </location>
</feature>
<keyword evidence="3" id="KW-1185">Reference proteome</keyword>
<dbReference type="Proteomes" id="UP000479000">
    <property type="component" value="Unassembled WGS sequence"/>
</dbReference>
<dbReference type="EMBL" id="CADCXU010023799">
    <property type="protein sequence ID" value="CAB0011181.1"/>
    <property type="molecule type" value="Genomic_DNA"/>
</dbReference>
<evidence type="ECO:0000313" key="2">
    <source>
        <dbReference type="EMBL" id="CAB0011181.1"/>
    </source>
</evidence>
<protein>
    <submittedName>
        <fullName evidence="2">Uncharacterized protein</fullName>
    </submittedName>
</protein>
<name>A0A6H5H277_9HEMI</name>
<gene>
    <name evidence="2" type="ORF">NTEN_LOCUS16174</name>
</gene>
<feature type="non-terminal residue" evidence="2">
    <location>
        <position position="334"/>
    </location>
</feature>
<feature type="compositionally biased region" description="Polar residues" evidence="1">
    <location>
        <begin position="11"/>
        <end position="21"/>
    </location>
</feature>
<accession>A0A6H5H277</accession>
<dbReference type="AlphaFoldDB" id="A0A6H5H277"/>
<feature type="compositionally biased region" description="Basic residues" evidence="1">
    <location>
        <begin position="242"/>
        <end position="252"/>
    </location>
</feature>
<evidence type="ECO:0000313" key="3">
    <source>
        <dbReference type="Proteomes" id="UP000479000"/>
    </source>
</evidence>
<feature type="region of interest" description="Disordered" evidence="1">
    <location>
        <begin position="222"/>
        <end position="258"/>
    </location>
</feature>
<feature type="region of interest" description="Disordered" evidence="1">
    <location>
        <begin position="1"/>
        <end position="26"/>
    </location>
</feature>
<proteinExistence type="predicted"/>
<reference evidence="2 3" key="1">
    <citation type="submission" date="2020-02" db="EMBL/GenBank/DDBJ databases">
        <authorList>
            <person name="Ferguson B K."/>
        </authorList>
    </citation>
    <scope>NUCLEOTIDE SEQUENCE [LARGE SCALE GENOMIC DNA]</scope>
</reference>
<sequence length="334" mass="37147">MEEGPMEAVEGSTTRRGPSSCTTTTTTTWTACRIHPRRPRSTIRSLSKSSNESILKFEFFKKPSKSKVWDMIVEISANCAPHFTENHRSKLSSCPPVHRGVWGRKIRNKTKQGDRDVQKFKMWLLQFARGRREIRAARKSEKEDRGLQGDGAGGGGLEKGHRDGSERFPGHLESTGSRVGEMSSGYIVLTGATRLITAICEEHLAGAGVGVDSNYTHYTIRGSHRKSGVSGKSRPEDGHLARIGKKKNKRRVHGDDDPIQQALTVARSSSQPTAFGRGRRRLLWLRFKSFRPRKQSTSYFHSLVSVGTQNPIRKNLPGFGTAPILQPSESIRTA</sequence>